<accession>A0A5C7A4H1</accession>
<evidence type="ECO:0000313" key="3">
    <source>
        <dbReference type="Proteomes" id="UP000321903"/>
    </source>
</evidence>
<organism evidence="2 3">
    <name type="scientific">Psychrobacter frigidicola</name>
    <dbReference type="NCBI Taxonomy" id="45611"/>
    <lineage>
        <taxon>Bacteria</taxon>
        <taxon>Pseudomonadati</taxon>
        <taxon>Pseudomonadota</taxon>
        <taxon>Gammaproteobacteria</taxon>
        <taxon>Moraxellales</taxon>
        <taxon>Moraxellaceae</taxon>
        <taxon>Psychrobacter</taxon>
    </lineage>
</organism>
<keyword evidence="3" id="KW-1185">Reference proteome</keyword>
<gene>
    <name evidence="2" type="ORF">ES754_05185</name>
</gene>
<name>A0A5C7A4H1_9GAMM</name>
<dbReference type="RefSeq" id="WP_147222673.1">
    <property type="nucleotide sequence ID" value="NZ_CAJGYY010000001.1"/>
</dbReference>
<evidence type="ECO:0000256" key="1">
    <source>
        <dbReference type="SAM" id="Phobius"/>
    </source>
</evidence>
<keyword evidence="1" id="KW-0472">Membrane</keyword>
<feature type="transmembrane region" description="Helical" evidence="1">
    <location>
        <begin position="20"/>
        <end position="42"/>
    </location>
</feature>
<proteinExistence type="predicted"/>
<dbReference type="EMBL" id="VORZ01000001">
    <property type="protein sequence ID" value="TXD98321.1"/>
    <property type="molecule type" value="Genomic_DNA"/>
</dbReference>
<protein>
    <submittedName>
        <fullName evidence="2">Uncharacterized protein</fullName>
    </submittedName>
</protein>
<comment type="caution">
    <text evidence="2">The sequence shown here is derived from an EMBL/GenBank/DDBJ whole genome shotgun (WGS) entry which is preliminary data.</text>
</comment>
<evidence type="ECO:0000313" key="2">
    <source>
        <dbReference type="EMBL" id="TXD98321.1"/>
    </source>
</evidence>
<keyword evidence="1" id="KW-1133">Transmembrane helix</keyword>
<keyword evidence="1" id="KW-0812">Transmembrane</keyword>
<sequence length="228" mass="26814">MKILDKEYSYFDILHQALTFPEAVEVVVIIFIIVIPLSLKFLSMLQTSRISKSDKQFDTLMRIIEDESFTEKLKSAPFLVKQLTFENFYSLRNYQTTEIEFLLEQSCLPLDLNQIDTLKKGKVLLFCNNKYQLNMNWLHRFWSKKIIWKGILIGFIFLFISVIALLLIQNFASYTLIYILALIGFVTIEFNLIFKHEAIKTYSKEEFAIQSLIEKSELFENNQGTNNT</sequence>
<dbReference type="Proteomes" id="UP000321903">
    <property type="component" value="Unassembled WGS sequence"/>
</dbReference>
<dbReference type="AlphaFoldDB" id="A0A5C7A4H1"/>
<reference evidence="2 3" key="1">
    <citation type="submission" date="2019-08" db="EMBL/GenBank/DDBJ databases">
        <title>Genome sequence of Psychrobacter frigidicola ACAM304 (type strain).</title>
        <authorList>
            <person name="Bowman J.P."/>
        </authorList>
    </citation>
    <scope>NUCLEOTIDE SEQUENCE [LARGE SCALE GENOMIC DNA]</scope>
    <source>
        <strain evidence="2 3">ACAM 304</strain>
    </source>
</reference>
<dbReference type="OrthoDB" id="6658086at2"/>
<feature type="transmembrane region" description="Helical" evidence="1">
    <location>
        <begin position="146"/>
        <end position="168"/>
    </location>
</feature>
<feature type="transmembrane region" description="Helical" evidence="1">
    <location>
        <begin position="174"/>
        <end position="194"/>
    </location>
</feature>